<evidence type="ECO:0000256" key="1">
    <source>
        <dbReference type="ARBA" id="ARBA00008023"/>
    </source>
</evidence>
<evidence type="ECO:0000256" key="9">
    <source>
        <dbReference type="ARBA" id="ARBA00052017"/>
    </source>
</evidence>
<dbReference type="InterPro" id="IPR002637">
    <property type="entry name" value="RdgB/HAM1"/>
</dbReference>
<dbReference type="EMBL" id="SNWX01000025">
    <property type="protein sequence ID" value="TDO83398.1"/>
    <property type="molecule type" value="Genomic_DNA"/>
</dbReference>
<dbReference type="GO" id="GO:0000166">
    <property type="term" value="F:nucleotide binding"/>
    <property type="evidence" value="ECO:0007669"/>
    <property type="project" value="UniProtKB-KW"/>
</dbReference>
<dbReference type="Gene3D" id="3.90.950.10">
    <property type="match status" value="1"/>
</dbReference>
<evidence type="ECO:0000256" key="2">
    <source>
        <dbReference type="ARBA" id="ARBA00011738"/>
    </source>
</evidence>
<comment type="catalytic activity">
    <reaction evidence="8 10">
        <text>dITP + H2O = dIMP + diphosphate + H(+)</text>
        <dbReference type="Rhea" id="RHEA:28342"/>
        <dbReference type="ChEBI" id="CHEBI:15377"/>
        <dbReference type="ChEBI" id="CHEBI:15378"/>
        <dbReference type="ChEBI" id="CHEBI:33019"/>
        <dbReference type="ChEBI" id="CHEBI:61194"/>
        <dbReference type="ChEBI" id="CHEBI:61382"/>
        <dbReference type="EC" id="3.6.1.66"/>
    </reaction>
</comment>
<comment type="subunit">
    <text evidence="2 10">Homodimer.</text>
</comment>
<dbReference type="NCBIfam" id="TIGR00042">
    <property type="entry name" value="RdgB/HAM1 family non-canonical purine NTP pyrophosphatase"/>
    <property type="match status" value="1"/>
</dbReference>
<dbReference type="GO" id="GO:0009117">
    <property type="term" value="P:nucleotide metabolic process"/>
    <property type="evidence" value="ECO:0007669"/>
    <property type="project" value="UniProtKB-KW"/>
</dbReference>
<reference evidence="12 13" key="1">
    <citation type="submission" date="2019-03" db="EMBL/GenBank/DDBJ databases">
        <title>Subsurface microbial communities from deep shales in Ohio and West Virginia, USA.</title>
        <authorList>
            <person name="Wrighton K."/>
        </authorList>
    </citation>
    <scope>NUCLEOTIDE SEQUENCE [LARGE SCALE GENOMIC DNA]</scope>
    <source>
        <strain evidence="12 13">MA284_T2</strain>
    </source>
</reference>
<keyword evidence="7 10" id="KW-0546">Nucleotide metabolism</keyword>
<comment type="caution">
    <text evidence="10">Lacks conserved residue(s) required for the propagation of feature annotation.</text>
</comment>
<dbReference type="PANTHER" id="PTHR11067">
    <property type="entry name" value="INOSINE TRIPHOSPHATE PYROPHOSPHATASE/HAM1 PROTEIN"/>
    <property type="match status" value="1"/>
</dbReference>
<dbReference type="AlphaFoldDB" id="A0A4R6LHF1"/>
<dbReference type="GO" id="GO:0046872">
    <property type="term" value="F:metal ion binding"/>
    <property type="evidence" value="ECO:0007669"/>
    <property type="project" value="UniProtKB-KW"/>
</dbReference>
<dbReference type="InterPro" id="IPR029001">
    <property type="entry name" value="ITPase-like_fam"/>
</dbReference>
<organism evidence="12 13">
    <name type="scientific">Halanaerobium saccharolyticum</name>
    <dbReference type="NCBI Taxonomy" id="43595"/>
    <lineage>
        <taxon>Bacteria</taxon>
        <taxon>Bacillati</taxon>
        <taxon>Bacillota</taxon>
        <taxon>Clostridia</taxon>
        <taxon>Halanaerobiales</taxon>
        <taxon>Halanaerobiaceae</taxon>
        <taxon>Halanaerobium</taxon>
    </lineage>
</organism>
<feature type="binding site" evidence="10">
    <location>
        <position position="83"/>
    </location>
    <ligand>
        <name>substrate</name>
    </ligand>
</feature>
<gene>
    <name evidence="12" type="ORF">DFR79_12528</name>
</gene>
<dbReference type="NCBIfam" id="NF011397">
    <property type="entry name" value="PRK14822.1"/>
    <property type="match status" value="1"/>
</dbReference>
<evidence type="ECO:0000256" key="5">
    <source>
        <dbReference type="ARBA" id="ARBA00022801"/>
    </source>
</evidence>
<dbReference type="GO" id="GO:0036220">
    <property type="term" value="F:ITP diphosphatase activity"/>
    <property type="evidence" value="ECO:0007669"/>
    <property type="project" value="UniProtKB-UniRule"/>
</dbReference>
<dbReference type="HAMAP" id="MF_01405">
    <property type="entry name" value="Non_canon_purine_NTPase"/>
    <property type="match status" value="1"/>
</dbReference>
<accession>A0A4R6LHF1</accession>
<evidence type="ECO:0000256" key="4">
    <source>
        <dbReference type="ARBA" id="ARBA00022741"/>
    </source>
</evidence>
<comment type="catalytic activity">
    <reaction evidence="9 10">
        <text>XTP + H2O = XMP + diphosphate + H(+)</text>
        <dbReference type="Rhea" id="RHEA:28610"/>
        <dbReference type="ChEBI" id="CHEBI:15377"/>
        <dbReference type="ChEBI" id="CHEBI:15378"/>
        <dbReference type="ChEBI" id="CHEBI:33019"/>
        <dbReference type="ChEBI" id="CHEBI:57464"/>
        <dbReference type="ChEBI" id="CHEBI:61314"/>
        <dbReference type="EC" id="3.6.1.66"/>
    </reaction>
</comment>
<feature type="binding site" evidence="10">
    <location>
        <position position="189"/>
    </location>
    <ligand>
        <name>substrate</name>
    </ligand>
</feature>
<feature type="binding site" evidence="10">
    <location>
        <begin position="20"/>
        <end position="25"/>
    </location>
    <ligand>
        <name>substrate</name>
    </ligand>
</feature>
<dbReference type="Pfam" id="PF01725">
    <property type="entry name" value="Ham1p_like"/>
    <property type="match status" value="1"/>
</dbReference>
<dbReference type="FunFam" id="3.90.950.10:FF:000001">
    <property type="entry name" value="dITP/XTP pyrophosphatase"/>
    <property type="match status" value="1"/>
</dbReference>
<feature type="binding site" evidence="10">
    <location>
        <begin position="166"/>
        <end position="169"/>
    </location>
    <ligand>
        <name>substrate</name>
    </ligand>
</feature>
<comment type="catalytic activity">
    <reaction evidence="10">
        <text>ITP + H2O = IMP + diphosphate + H(+)</text>
        <dbReference type="Rhea" id="RHEA:29399"/>
        <dbReference type="ChEBI" id="CHEBI:15377"/>
        <dbReference type="ChEBI" id="CHEBI:15378"/>
        <dbReference type="ChEBI" id="CHEBI:33019"/>
        <dbReference type="ChEBI" id="CHEBI:58053"/>
        <dbReference type="ChEBI" id="CHEBI:61402"/>
        <dbReference type="EC" id="3.6.1.66"/>
    </reaction>
</comment>
<comment type="caution">
    <text evidence="12">The sequence shown here is derived from an EMBL/GenBank/DDBJ whole genome shotgun (WGS) entry which is preliminary data.</text>
</comment>
<evidence type="ECO:0000256" key="7">
    <source>
        <dbReference type="ARBA" id="ARBA00023080"/>
    </source>
</evidence>
<dbReference type="CDD" id="cd00515">
    <property type="entry name" value="HAM1"/>
    <property type="match status" value="1"/>
</dbReference>
<evidence type="ECO:0000313" key="12">
    <source>
        <dbReference type="EMBL" id="TDO83398.1"/>
    </source>
</evidence>
<sequence length="211" mass="23976">MKNKNWLWLVSKMRKIVIGSGNQHKIEEIKAFFSDLEFDFEGLDPELELPEVIEDGKSYQENALKKARQRAEELNEIVLADDSGLSVEYLDGAPGIYSARFGGADLNDQEKYLKVLELLKGQPEAKRKAAFISVIALVDPFRNIEITVKGKCEGIIAKEPAGENGFGYDPIFYLPEYDKTMAQISQEEKNKISHRGRALQKMKTRIKESYN</sequence>
<dbReference type="GO" id="GO:0036222">
    <property type="term" value="F:XTP diphosphatase activity"/>
    <property type="evidence" value="ECO:0007669"/>
    <property type="project" value="UniProtKB-UniRule"/>
</dbReference>
<feature type="binding site" evidence="10">
    <location>
        <position position="82"/>
    </location>
    <ligand>
        <name>Mg(2+)</name>
        <dbReference type="ChEBI" id="CHEBI:18420"/>
    </ligand>
</feature>
<keyword evidence="4 10" id="KW-0547">Nucleotide-binding</keyword>
<protein>
    <recommendedName>
        <fullName evidence="10">dITP/XTP pyrophosphatase</fullName>
        <ecNumber evidence="10">3.6.1.66</ecNumber>
    </recommendedName>
    <alternativeName>
        <fullName evidence="10">Non-canonical purine NTP pyrophosphatase</fullName>
    </alternativeName>
    <alternativeName>
        <fullName evidence="10">Non-standard purine NTP pyrophosphatase</fullName>
    </alternativeName>
    <alternativeName>
        <fullName evidence="10">Nucleoside-triphosphate diphosphatase</fullName>
    </alternativeName>
    <alternativeName>
        <fullName evidence="10">Nucleoside-triphosphate pyrophosphatase</fullName>
        <shortName evidence="10">NTPase</shortName>
    </alternativeName>
</protein>
<proteinExistence type="inferred from homology"/>
<dbReference type="GO" id="GO:0017111">
    <property type="term" value="F:ribonucleoside triphosphate phosphatase activity"/>
    <property type="evidence" value="ECO:0007669"/>
    <property type="project" value="InterPro"/>
</dbReference>
<comment type="similarity">
    <text evidence="1 10 11">Belongs to the HAM1 NTPase family.</text>
</comment>
<evidence type="ECO:0000313" key="13">
    <source>
        <dbReference type="Proteomes" id="UP000295064"/>
    </source>
</evidence>
<name>A0A4R6LHF1_9FIRM</name>
<evidence type="ECO:0000256" key="3">
    <source>
        <dbReference type="ARBA" id="ARBA00022723"/>
    </source>
</evidence>
<keyword evidence="6 10" id="KW-0460">Magnesium</keyword>
<keyword evidence="5 10" id="KW-0378">Hydrolase</keyword>
<dbReference type="GO" id="GO:0005829">
    <property type="term" value="C:cytosol"/>
    <property type="evidence" value="ECO:0007669"/>
    <property type="project" value="TreeGrafter"/>
</dbReference>
<evidence type="ECO:0000256" key="11">
    <source>
        <dbReference type="RuleBase" id="RU003781"/>
    </source>
</evidence>
<dbReference type="EC" id="3.6.1.66" evidence="10"/>
<dbReference type="InterPro" id="IPR020922">
    <property type="entry name" value="dITP/XTP_pyrophosphatase"/>
</dbReference>
<dbReference type="Proteomes" id="UP000295064">
    <property type="component" value="Unassembled WGS sequence"/>
</dbReference>
<dbReference type="GO" id="GO:0035870">
    <property type="term" value="F:dITP diphosphatase activity"/>
    <property type="evidence" value="ECO:0007669"/>
    <property type="project" value="UniProtKB-UniRule"/>
</dbReference>
<keyword evidence="3 10" id="KW-0479">Metal-binding</keyword>
<evidence type="ECO:0000256" key="6">
    <source>
        <dbReference type="ARBA" id="ARBA00022842"/>
    </source>
</evidence>
<dbReference type="SUPFAM" id="SSF52972">
    <property type="entry name" value="ITPase-like"/>
    <property type="match status" value="1"/>
</dbReference>
<comment type="function">
    <text evidence="10">Pyrophosphatase that catalyzes the hydrolysis of nucleoside triphosphates to their monophosphate derivatives, with a high preference for the non-canonical purine nucleotides XTP (xanthosine triphosphate), dITP (deoxyinosine triphosphate) and ITP. Seems to function as a house-cleaning enzyme that removes non-canonical purine nucleotides from the nucleotide pool, thus preventing their incorporation into DNA/RNA and avoiding chromosomal lesions.</text>
</comment>
<evidence type="ECO:0000256" key="10">
    <source>
        <dbReference type="HAMAP-Rule" id="MF_01405"/>
    </source>
</evidence>
<feature type="binding site" evidence="10">
    <location>
        <begin position="194"/>
        <end position="195"/>
    </location>
    <ligand>
        <name>substrate</name>
    </ligand>
</feature>
<comment type="cofactor">
    <cofactor evidence="10">
        <name>Mg(2+)</name>
        <dbReference type="ChEBI" id="CHEBI:18420"/>
    </cofactor>
    <text evidence="10">Binds 1 Mg(2+) ion per subunit.</text>
</comment>
<dbReference type="PANTHER" id="PTHR11067:SF9">
    <property type="entry name" value="INOSINE TRIPHOSPHATE PYROPHOSPHATASE"/>
    <property type="match status" value="1"/>
</dbReference>
<dbReference type="GO" id="GO:0009146">
    <property type="term" value="P:purine nucleoside triphosphate catabolic process"/>
    <property type="evidence" value="ECO:0007669"/>
    <property type="project" value="UniProtKB-UniRule"/>
</dbReference>
<feature type="active site" description="Proton acceptor" evidence="10">
    <location>
        <position position="82"/>
    </location>
</feature>
<evidence type="ECO:0000256" key="8">
    <source>
        <dbReference type="ARBA" id="ARBA00051875"/>
    </source>
</evidence>